<dbReference type="PROSITE" id="PS51194">
    <property type="entry name" value="HELICASE_CTER"/>
    <property type="match status" value="1"/>
</dbReference>
<dbReference type="FunFam" id="3.40.50.10810:FF:000094">
    <property type="entry name" value="DNA excision repair protein ERCC-6"/>
    <property type="match status" value="1"/>
</dbReference>
<feature type="domain" description="Helicase C-terminal" evidence="13">
    <location>
        <begin position="702"/>
        <end position="875"/>
    </location>
</feature>
<evidence type="ECO:0000256" key="11">
    <source>
        <dbReference type="SAM" id="MobiDB-lite"/>
    </source>
</evidence>
<dbReference type="InterPro" id="IPR000330">
    <property type="entry name" value="SNF2_N"/>
</dbReference>
<dbReference type="SMART" id="SM00487">
    <property type="entry name" value="DEXDc"/>
    <property type="match status" value="1"/>
</dbReference>
<proteinExistence type="inferred from homology"/>
<evidence type="ECO:0000256" key="7">
    <source>
        <dbReference type="ARBA" id="ARBA00022840"/>
    </source>
</evidence>
<keyword evidence="9" id="KW-0234">DNA repair</keyword>
<dbReference type="InterPro" id="IPR049730">
    <property type="entry name" value="SNF2/RAD54-like_C"/>
</dbReference>
<dbReference type="KEGG" id="bpg:Bathy03g02110"/>
<dbReference type="Gene3D" id="3.40.50.300">
    <property type="entry name" value="P-loop containing nucleotide triphosphate hydrolases"/>
    <property type="match status" value="1"/>
</dbReference>
<evidence type="ECO:0000256" key="8">
    <source>
        <dbReference type="ARBA" id="ARBA00023125"/>
    </source>
</evidence>
<dbReference type="InterPro" id="IPR050496">
    <property type="entry name" value="SNF2_RAD54_helicase_repair"/>
</dbReference>
<dbReference type="InterPro" id="IPR058951">
    <property type="entry name" value="WHD_Rad26_CSB-like"/>
</dbReference>
<evidence type="ECO:0000256" key="3">
    <source>
        <dbReference type="ARBA" id="ARBA00022741"/>
    </source>
</evidence>
<dbReference type="RefSeq" id="XP_007514075.1">
    <property type="nucleotide sequence ID" value="XM_007514013.1"/>
</dbReference>
<dbReference type="GO" id="GO:0005524">
    <property type="term" value="F:ATP binding"/>
    <property type="evidence" value="ECO:0007669"/>
    <property type="project" value="InterPro"/>
</dbReference>
<comment type="subcellular location">
    <subcellularLocation>
        <location evidence="1">Nucleus</location>
    </subcellularLocation>
</comment>
<keyword evidence="15" id="KW-1185">Reference proteome</keyword>
<dbReference type="PANTHER" id="PTHR45629">
    <property type="entry name" value="SNF2/RAD54 FAMILY MEMBER"/>
    <property type="match status" value="1"/>
</dbReference>
<keyword evidence="10" id="KW-0539">Nucleus</keyword>
<organism evidence="14 15">
    <name type="scientific">Bathycoccus prasinos</name>
    <dbReference type="NCBI Taxonomy" id="41875"/>
    <lineage>
        <taxon>Eukaryota</taxon>
        <taxon>Viridiplantae</taxon>
        <taxon>Chlorophyta</taxon>
        <taxon>Mamiellophyceae</taxon>
        <taxon>Mamiellales</taxon>
        <taxon>Bathycoccaceae</taxon>
        <taxon>Bathycoccus</taxon>
    </lineage>
</organism>
<feature type="region of interest" description="Disordered" evidence="11">
    <location>
        <begin position="255"/>
        <end position="349"/>
    </location>
</feature>
<dbReference type="GeneID" id="19016749"/>
<dbReference type="SUPFAM" id="SSF52540">
    <property type="entry name" value="P-loop containing nucleoside triphosphate hydrolases"/>
    <property type="match status" value="2"/>
</dbReference>
<dbReference type="Pfam" id="PF00271">
    <property type="entry name" value="Helicase_C"/>
    <property type="match status" value="1"/>
</dbReference>
<dbReference type="InterPro" id="IPR014001">
    <property type="entry name" value="Helicase_ATP-bd"/>
</dbReference>
<evidence type="ECO:0000256" key="4">
    <source>
        <dbReference type="ARBA" id="ARBA00022763"/>
    </source>
</evidence>
<dbReference type="SMART" id="SM00490">
    <property type="entry name" value="HELICc"/>
    <property type="match status" value="1"/>
</dbReference>
<evidence type="ECO:0000313" key="14">
    <source>
        <dbReference type="EMBL" id="CCO15512.1"/>
    </source>
</evidence>
<feature type="compositionally biased region" description="Basic and acidic residues" evidence="11">
    <location>
        <begin position="259"/>
        <end position="274"/>
    </location>
</feature>
<dbReference type="eggNOG" id="KOG0387">
    <property type="taxonomic scope" value="Eukaryota"/>
</dbReference>
<dbReference type="InterPro" id="IPR038718">
    <property type="entry name" value="SNF2-like_sf"/>
</dbReference>
<feature type="region of interest" description="Disordered" evidence="11">
    <location>
        <begin position="1026"/>
        <end position="1053"/>
    </location>
</feature>
<evidence type="ECO:0000259" key="12">
    <source>
        <dbReference type="PROSITE" id="PS51192"/>
    </source>
</evidence>
<evidence type="ECO:0000256" key="2">
    <source>
        <dbReference type="ARBA" id="ARBA00007025"/>
    </source>
</evidence>
<evidence type="ECO:0000259" key="13">
    <source>
        <dbReference type="PROSITE" id="PS51194"/>
    </source>
</evidence>
<dbReference type="GO" id="GO:0006283">
    <property type="term" value="P:transcription-coupled nucleotide-excision repair"/>
    <property type="evidence" value="ECO:0007669"/>
    <property type="project" value="TreeGrafter"/>
</dbReference>
<evidence type="ECO:0000256" key="6">
    <source>
        <dbReference type="ARBA" id="ARBA00022806"/>
    </source>
</evidence>
<feature type="compositionally biased region" description="Basic and acidic residues" evidence="11">
    <location>
        <begin position="144"/>
        <end position="164"/>
    </location>
</feature>
<feature type="domain" description="Helicase ATP-binding" evidence="12">
    <location>
        <begin position="388"/>
        <end position="565"/>
    </location>
</feature>
<dbReference type="InterPro" id="IPR027417">
    <property type="entry name" value="P-loop_NTPase"/>
</dbReference>
<feature type="compositionally biased region" description="Acidic residues" evidence="11">
    <location>
        <begin position="337"/>
        <end position="349"/>
    </location>
</feature>
<feature type="compositionally biased region" description="Low complexity" evidence="11">
    <location>
        <begin position="1042"/>
        <end position="1053"/>
    </location>
</feature>
<sequence>MRNEEGDTDALSNLVLGPLSVVARDERHVQRDVLRDAIVDDDDRGGGGGEEEKTKMETMVLRSERAVEKLERSLFEIDREIEAVEAATKDLGVEEAKKKEEKTPLRDVKLRKQVAAKRVAGLREKRSKVEKELDAALEVSEVERRAFEREKKKKKDASDADAKKTGGVPPEEQRRRPKVVVQDDFDFDAELDAVQKKTTTNNLLGGGSNGETERERLIRIGAMTPFDRLDGFDKARTDEAGKKLKEKAALLQSAKSKLKTIDLKDAPKQMEKMHSRAIGEAISRRVKPTKNGDSAAKKKLALKRKQWKEQSEQQQNKKKNGASARKKRRSSFQAYSSDEEELDGDADEDGDDVIEAEEDVEFEGGLSVDGDRFAKLLPHQKTAVKWLWELHCQRAGGIIGDEMGLGKTVQVAAFLGALSKSNLYQASVVVCPATMLRQWRRELKIWAPELKPVVLHDSAITQDALKVANGNRKNAMKNAIRNATRDPKGLVITTYECLRGMREDLLTVRWGYAVLDEGHKIRNPEADITVVSKRLRTVHRIIMTGAPVQNRLSELWSLIDFVYPGKLGTLPVFQAQFAVPIQIGGYVNASDQAATTAYRCAVALKDLISPYLLRRLKQDLDINLPDKTEQVLFCPMTENQRDAYKGFLSSREVEDIIDGRREALGGIDVLRKIVNHPDLLERNSRAGDANYGDPVRSGKLQVALKILSMWKSQGHRCLVFSQTQQMLDILEQAVANEGYTYRRMDGTTPVAHRMGLVDSFNDAGNVGEEGVAAEDMQEPVFVFLLTTKVGGLGINLTGANRVLLFDPDWNPSTDAQARERAWRIGQTKAVTIYRLITTGTIEEKVYHRQIYKEFLTGKVLKDPKQRRFFKARDMMDLFAYDDPEEKQRGGGVAGSAAMGGGAANETAELFAEVEGEILAADCKDEDEESLITVEGDESLEEGETTTANNGTIVEGVQRVETNRLNVNNKDDNGKGDAAILKSLFDGEGGLHSAMCHDKILSAADSDRRAKIAFADRIARQAAEAVKRSGRGEMNGHSNTRVQGQQQQQQHINATTTSTTTIRTIATNNINTGRFGSNNAGSRRLFSRIQQRREEDAAIIATNQNANANQDEEARFAQTLLKDIIQFLKSRGGEAPTGLVVDAFADKVTAERRVIFRNLLKQCARLERNPTTNDGNKGFSAWVLKSEYDT</sequence>
<dbReference type="GO" id="GO:0016787">
    <property type="term" value="F:hydrolase activity"/>
    <property type="evidence" value="ECO:0007669"/>
    <property type="project" value="UniProtKB-KW"/>
</dbReference>
<dbReference type="OrthoDB" id="413460at2759"/>
<comment type="similarity">
    <text evidence="2">Belongs to the SNF2/RAD54 helicase family.</text>
</comment>
<gene>
    <name evidence="14" type="ORF">Bathy03g02110</name>
</gene>
<feature type="region of interest" description="Disordered" evidence="11">
    <location>
        <begin position="144"/>
        <end position="180"/>
    </location>
</feature>
<evidence type="ECO:0000313" key="15">
    <source>
        <dbReference type="Proteomes" id="UP000198341"/>
    </source>
</evidence>
<evidence type="ECO:0000256" key="5">
    <source>
        <dbReference type="ARBA" id="ARBA00022801"/>
    </source>
</evidence>
<dbReference type="STRING" id="41875.K8EC16"/>
<dbReference type="InterPro" id="IPR001650">
    <property type="entry name" value="Helicase_C-like"/>
</dbReference>
<evidence type="ECO:0000256" key="10">
    <source>
        <dbReference type="ARBA" id="ARBA00023242"/>
    </source>
</evidence>
<dbReference type="AlphaFoldDB" id="K8EC16"/>
<dbReference type="Pfam" id="PF25875">
    <property type="entry name" value="WHD_Rad26_CSB"/>
    <property type="match status" value="1"/>
</dbReference>
<keyword evidence="5" id="KW-0378">Hydrolase</keyword>
<dbReference type="Gene3D" id="3.40.50.10810">
    <property type="entry name" value="Tandem AAA-ATPase domain"/>
    <property type="match status" value="1"/>
</dbReference>
<dbReference type="GO" id="GO:0005634">
    <property type="term" value="C:nucleus"/>
    <property type="evidence" value="ECO:0007669"/>
    <property type="project" value="TreeGrafter"/>
</dbReference>
<keyword evidence="4" id="KW-0227">DNA damage</keyword>
<evidence type="ECO:0000256" key="1">
    <source>
        <dbReference type="ARBA" id="ARBA00004123"/>
    </source>
</evidence>
<keyword evidence="8" id="KW-0238">DNA-binding</keyword>
<feature type="compositionally biased region" description="Basic residues" evidence="11">
    <location>
        <begin position="297"/>
        <end position="306"/>
    </location>
</feature>
<dbReference type="Proteomes" id="UP000198341">
    <property type="component" value="Chromosome 3"/>
</dbReference>
<keyword evidence="7" id="KW-0067">ATP-binding</keyword>
<dbReference type="EMBL" id="FO082276">
    <property type="protein sequence ID" value="CCO15512.1"/>
    <property type="molecule type" value="Genomic_DNA"/>
</dbReference>
<reference evidence="14 15" key="1">
    <citation type="submission" date="2011-10" db="EMBL/GenBank/DDBJ databases">
        <authorList>
            <person name="Genoscope - CEA"/>
        </authorList>
    </citation>
    <scope>NUCLEOTIDE SEQUENCE [LARGE SCALE GENOMIC DNA]</scope>
    <source>
        <strain evidence="14 15">RCC 1105</strain>
    </source>
</reference>
<dbReference type="CDD" id="cd22254">
    <property type="entry name" value="CSB_WHD"/>
    <property type="match status" value="1"/>
</dbReference>
<feature type="compositionally biased region" description="Basic residues" evidence="11">
    <location>
        <begin position="316"/>
        <end position="330"/>
    </location>
</feature>
<protein>
    <submittedName>
        <fullName evidence="14">DNA repair and recombination protein RAD26</fullName>
    </submittedName>
</protein>
<dbReference type="PANTHER" id="PTHR45629:SF7">
    <property type="entry name" value="DNA EXCISION REPAIR PROTEIN ERCC-6-RELATED"/>
    <property type="match status" value="1"/>
</dbReference>
<dbReference type="GO" id="GO:0008094">
    <property type="term" value="F:ATP-dependent activity, acting on DNA"/>
    <property type="evidence" value="ECO:0007669"/>
    <property type="project" value="TreeGrafter"/>
</dbReference>
<evidence type="ECO:0000256" key="9">
    <source>
        <dbReference type="ARBA" id="ARBA00023204"/>
    </source>
</evidence>
<accession>K8EC16</accession>
<name>K8EC16_9CHLO</name>
<keyword evidence="3" id="KW-0547">Nucleotide-binding</keyword>
<keyword evidence="6" id="KW-0347">Helicase</keyword>
<dbReference type="CDD" id="cd18793">
    <property type="entry name" value="SF2_C_SNF"/>
    <property type="match status" value="1"/>
</dbReference>
<dbReference type="Pfam" id="PF00176">
    <property type="entry name" value="SNF2-rel_dom"/>
    <property type="match status" value="1"/>
</dbReference>
<dbReference type="PROSITE" id="PS51192">
    <property type="entry name" value="HELICASE_ATP_BIND_1"/>
    <property type="match status" value="1"/>
</dbReference>